<evidence type="ECO:0000256" key="1">
    <source>
        <dbReference type="SAM" id="MobiDB-lite"/>
    </source>
</evidence>
<dbReference type="KEGG" id="hir:HETIRDRAFT_442185"/>
<dbReference type="InParanoid" id="W4JRD7"/>
<keyword evidence="3" id="KW-1185">Reference proteome</keyword>
<dbReference type="EMBL" id="KI925465">
    <property type="protein sequence ID" value="ETW75650.1"/>
    <property type="molecule type" value="Genomic_DNA"/>
</dbReference>
<evidence type="ECO:0000313" key="2">
    <source>
        <dbReference type="EMBL" id="ETW75650.1"/>
    </source>
</evidence>
<sequence length="67" mass="7189">MTPAETKPAIGQLTASQLPRMKSTDDSGLIMPNLVQLLALELEPSCRMPLARDQGVMHDAPSVTTIT</sequence>
<dbReference type="Proteomes" id="UP000030671">
    <property type="component" value="Unassembled WGS sequence"/>
</dbReference>
<evidence type="ECO:0000313" key="3">
    <source>
        <dbReference type="Proteomes" id="UP000030671"/>
    </source>
</evidence>
<reference evidence="2 3" key="1">
    <citation type="journal article" date="2012" name="New Phytol.">
        <title>Insight into trade-off between wood decay and parasitism from the genome of a fungal forest pathogen.</title>
        <authorList>
            <person name="Olson A."/>
            <person name="Aerts A."/>
            <person name="Asiegbu F."/>
            <person name="Belbahri L."/>
            <person name="Bouzid O."/>
            <person name="Broberg A."/>
            <person name="Canback B."/>
            <person name="Coutinho P.M."/>
            <person name="Cullen D."/>
            <person name="Dalman K."/>
            <person name="Deflorio G."/>
            <person name="van Diepen L.T."/>
            <person name="Dunand C."/>
            <person name="Duplessis S."/>
            <person name="Durling M."/>
            <person name="Gonthier P."/>
            <person name="Grimwood J."/>
            <person name="Fossdal C.G."/>
            <person name="Hansson D."/>
            <person name="Henrissat B."/>
            <person name="Hietala A."/>
            <person name="Himmelstrand K."/>
            <person name="Hoffmeister D."/>
            <person name="Hogberg N."/>
            <person name="James T.Y."/>
            <person name="Karlsson M."/>
            <person name="Kohler A."/>
            <person name="Kues U."/>
            <person name="Lee Y.H."/>
            <person name="Lin Y.C."/>
            <person name="Lind M."/>
            <person name="Lindquist E."/>
            <person name="Lombard V."/>
            <person name="Lucas S."/>
            <person name="Lunden K."/>
            <person name="Morin E."/>
            <person name="Murat C."/>
            <person name="Park J."/>
            <person name="Raffaello T."/>
            <person name="Rouze P."/>
            <person name="Salamov A."/>
            <person name="Schmutz J."/>
            <person name="Solheim H."/>
            <person name="Stahlberg J."/>
            <person name="Velez H."/>
            <person name="de Vries R.P."/>
            <person name="Wiebenga A."/>
            <person name="Woodward S."/>
            <person name="Yakovlev I."/>
            <person name="Garbelotto M."/>
            <person name="Martin F."/>
            <person name="Grigoriev I.V."/>
            <person name="Stenlid J."/>
        </authorList>
    </citation>
    <scope>NUCLEOTIDE SEQUENCE [LARGE SCALE GENOMIC DNA]</scope>
    <source>
        <strain evidence="2 3">TC 32-1</strain>
    </source>
</reference>
<name>W4JRD7_HETIT</name>
<dbReference type="GeneID" id="20675421"/>
<accession>W4JRD7</accession>
<gene>
    <name evidence="2" type="ORF">HETIRDRAFT_442185</name>
</gene>
<protein>
    <submittedName>
        <fullName evidence="2">Uncharacterized protein</fullName>
    </submittedName>
</protein>
<dbReference type="HOGENOM" id="CLU_2812689_0_0_1"/>
<proteinExistence type="predicted"/>
<organism evidence="2 3">
    <name type="scientific">Heterobasidion irregulare (strain TC 32-1)</name>
    <dbReference type="NCBI Taxonomy" id="747525"/>
    <lineage>
        <taxon>Eukaryota</taxon>
        <taxon>Fungi</taxon>
        <taxon>Dikarya</taxon>
        <taxon>Basidiomycota</taxon>
        <taxon>Agaricomycotina</taxon>
        <taxon>Agaricomycetes</taxon>
        <taxon>Russulales</taxon>
        <taxon>Bondarzewiaceae</taxon>
        <taxon>Heterobasidion</taxon>
        <taxon>Heterobasidion annosum species complex</taxon>
    </lineage>
</organism>
<feature type="region of interest" description="Disordered" evidence="1">
    <location>
        <begin position="1"/>
        <end position="24"/>
    </location>
</feature>
<dbReference type="AlphaFoldDB" id="W4JRD7"/>
<dbReference type="RefSeq" id="XP_009551916.1">
    <property type="nucleotide sequence ID" value="XM_009553621.1"/>
</dbReference>